<accession>A0ABU5EZX1</accession>
<dbReference type="NCBIfam" id="TIGR02996">
    <property type="entry name" value="rpt_mate_G_obs"/>
    <property type="match status" value="1"/>
</dbReference>
<evidence type="ECO:0000313" key="1">
    <source>
        <dbReference type="EMBL" id="MDY3560860.1"/>
    </source>
</evidence>
<dbReference type="InterPro" id="IPR014338">
    <property type="entry name" value="CHP02996_rpt-companion-dom"/>
</dbReference>
<protein>
    <submittedName>
        <fullName evidence="1">TIGR02996 domain-containing protein</fullName>
    </submittedName>
</protein>
<sequence length="345" mass="38724">MDRVAEFLESEFPNAEERALLLGIASAPTDRTAKLVYADWLEDRSDARSEYVRLLVQRGQKKLTARMTELQAVCSGPWLSMLGELHRWFNVIKSEVEQREEEIRRGWRPVALATCDHGMWDFHYTGNLWLDWDPGGLRPVLDFLCDPKVAPVLRRMSFSAYEDHPATNGTLAVSLWPLVTGGILFPYLESLQIEQSQNTILSDRVGAYEEGGQAAGLLAACPRLLSLAAPSAPNADFLVGGTHPLEQLDVHAGYNTQRFIPNLAASKRFPQLRRLVYKDFCCEYMSPEPQMFTPLNEWKAFFRSPTCAAIAEIKLDGVVLSQSQVRELLDIRSSGVTITRSPLAP</sequence>
<gene>
    <name evidence="1" type="ORF">R5W23_002109</name>
</gene>
<dbReference type="EMBL" id="JAXBLV010000185">
    <property type="protein sequence ID" value="MDY3560860.1"/>
    <property type="molecule type" value="Genomic_DNA"/>
</dbReference>
<organism evidence="1 2">
    <name type="scientific">Gemmata algarum</name>
    <dbReference type="NCBI Taxonomy" id="2975278"/>
    <lineage>
        <taxon>Bacteria</taxon>
        <taxon>Pseudomonadati</taxon>
        <taxon>Planctomycetota</taxon>
        <taxon>Planctomycetia</taxon>
        <taxon>Gemmatales</taxon>
        <taxon>Gemmataceae</taxon>
        <taxon>Gemmata</taxon>
    </lineage>
</organism>
<reference evidence="2" key="1">
    <citation type="journal article" date="2023" name="Mar. Drugs">
        <title>Gemmata algarum, a Novel Planctomycete Isolated from an Algal Mat, Displays Antimicrobial Activity.</title>
        <authorList>
            <person name="Kumar G."/>
            <person name="Kallscheuer N."/>
            <person name="Kashif M."/>
            <person name="Ahamad S."/>
            <person name="Jagadeeshwari U."/>
            <person name="Pannikurungottu S."/>
            <person name="Haufschild T."/>
            <person name="Kabuu M."/>
            <person name="Sasikala C."/>
            <person name="Jogler C."/>
            <person name="Ramana C."/>
        </authorList>
    </citation>
    <scope>NUCLEOTIDE SEQUENCE [LARGE SCALE GENOMIC DNA]</scope>
    <source>
        <strain evidence="2">JC673</strain>
    </source>
</reference>
<keyword evidence="2" id="KW-1185">Reference proteome</keyword>
<evidence type="ECO:0000313" key="2">
    <source>
        <dbReference type="Proteomes" id="UP001272242"/>
    </source>
</evidence>
<dbReference type="Proteomes" id="UP001272242">
    <property type="component" value="Unassembled WGS sequence"/>
</dbReference>
<proteinExistence type="predicted"/>
<name>A0ABU5EZX1_9BACT</name>
<comment type="caution">
    <text evidence="1">The sequence shown here is derived from an EMBL/GenBank/DDBJ whole genome shotgun (WGS) entry which is preliminary data.</text>
</comment>
<dbReference type="RefSeq" id="WP_320687368.1">
    <property type="nucleotide sequence ID" value="NZ_JAXBLV010000185.1"/>
</dbReference>